<organism evidence="1 2">
    <name type="scientific">Marivirga atlantica</name>
    <dbReference type="NCBI Taxonomy" id="1548457"/>
    <lineage>
        <taxon>Bacteria</taxon>
        <taxon>Pseudomonadati</taxon>
        <taxon>Bacteroidota</taxon>
        <taxon>Cytophagia</taxon>
        <taxon>Cytophagales</taxon>
        <taxon>Marivirgaceae</taxon>
        <taxon>Marivirga</taxon>
    </lineage>
</organism>
<evidence type="ECO:0000313" key="1">
    <source>
        <dbReference type="EMBL" id="MBL0765159.1"/>
    </source>
</evidence>
<gene>
    <name evidence="1" type="ORF">JKP34_07855</name>
</gene>
<dbReference type="Proteomes" id="UP000642920">
    <property type="component" value="Unassembled WGS sequence"/>
</dbReference>
<comment type="caution">
    <text evidence="1">The sequence shown here is derived from an EMBL/GenBank/DDBJ whole genome shotgun (WGS) entry which is preliminary data.</text>
</comment>
<dbReference type="AlphaFoldDB" id="A0A937AGJ2"/>
<protein>
    <submittedName>
        <fullName evidence="1">Uncharacterized protein</fullName>
    </submittedName>
</protein>
<sequence>MKRLYSILFLFLLMFSISGVLCVFKVQQYRIRREIKHQIKAGIPEEELHEFTLSQSEYEQLDWQRPDIEFRKGARMYDIVHAEQVGDSIRLRCVNDEEEQKLFAQLDLLIKRKMEQESQAPDSPLSKVIKVLKLVYLNNEADNAFPTESMYHAPYCRNKENLYISPFPEHLTPPPDTV</sequence>
<reference evidence="1" key="1">
    <citation type="submission" date="2021-01" db="EMBL/GenBank/DDBJ databases">
        <title>Marivirga sp. nov., isolated from intertidal surface sediments.</title>
        <authorList>
            <person name="Zhang M."/>
        </authorList>
    </citation>
    <scope>NUCLEOTIDE SEQUENCE</scope>
    <source>
        <strain evidence="1">SM1354</strain>
    </source>
</reference>
<accession>A0A937AGJ2</accession>
<evidence type="ECO:0000313" key="2">
    <source>
        <dbReference type="Proteomes" id="UP000642920"/>
    </source>
</evidence>
<name>A0A937AGJ2_9BACT</name>
<proteinExistence type="predicted"/>
<dbReference type="RefSeq" id="WP_201919527.1">
    <property type="nucleotide sequence ID" value="NZ_JAERQG010000002.1"/>
</dbReference>
<dbReference type="EMBL" id="JAERQG010000002">
    <property type="protein sequence ID" value="MBL0765159.1"/>
    <property type="molecule type" value="Genomic_DNA"/>
</dbReference>
<keyword evidence="2" id="KW-1185">Reference proteome</keyword>